<feature type="transmembrane region" description="Helical" evidence="13">
    <location>
        <begin position="378"/>
        <end position="400"/>
    </location>
</feature>
<evidence type="ECO:0000256" key="8">
    <source>
        <dbReference type="ARBA" id="ARBA00023065"/>
    </source>
</evidence>
<evidence type="ECO:0000256" key="11">
    <source>
        <dbReference type="RuleBase" id="RU362091"/>
    </source>
</evidence>
<feature type="transmembrane region" description="Helical" evidence="13">
    <location>
        <begin position="500"/>
        <end position="522"/>
    </location>
</feature>
<evidence type="ECO:0000313" key="14">
    <source>
        <dbReference type="EMBL" id="KAF1747429.1"/>
    </source>
</evidence>
<dbReference type="PANTHER" id="PTHR42985:SF2">
    <property type="entry name" value="SODIUM-DEPENDENT MULTIVITAMIN TRANSPORTER"/>
    <property type="match status" value="1"/>
</dbReference>
<feature type="transmembrane region" description="Helical" evidence="13">
    <location>
        <begin position="231"/>
        <end position="249"/>
    </location>
</feature>
<accession>A0A6A5FYH9</accession>
<keyword evidence="4" id="KW-1003">Cell membrane</keyword>
<comment type="subcellular location">
    <subcellularLocation>
        <location evidence="1">Cell membrane</location>
        <topology evidence="1">Multi-pass membrane protein</topology>
    </subcellularLocation>
</comment>
<dbReference type="Proteomes" id="UP000483820">
    <property type="component" value="Chromosome X"/>
</dbReference>
<feature type="transmembrane region" description="Helical" evidence="13">
    <location>
        <begin position="77"/>
        <end position="99"/>
    </location>
</feature>
<comment type="caution">
    <text evidence="14">The sequence shown here is derived from an EMBL/GenBank/DDBJ whole genome shotgun (WGS) entry which is preliminary data.</text>
</comment>
<feature type="region of interest" description="Disordered" evidence="12">
    <location>
        <begin position="547"/>
        <end position="570"/>
    </location>
</feature>
<evidence type="ECO:0000256" key="3">
    <source>
        <dbReference type="ARBA" id="ARBA00022448"/>
    </source>
</evidence>
<gene>
    <name evidence="14" type="ORF">GCK72_023891</name>
</gene>
<dbReference type="AlphaFoldDB" id="A0A6A5FYH9"/>
<keyword evidence="7" id="KW-0915">Sodium</keyword>
<feature type="transmembrane region" description="Helical" evidence="13">
    <location>
        <begin position="433"/>
        <end position="455"/>
    </location>
</feature>
<evidence type="ECO:0000256" key="9">
    <source>
        <dbReference type="ARBA" id="ARBA00023136"/>
    </source>
</evidence>
<dbReference type="NCBIfam" id="TIGR00813">
    <property type="entry name" value="sss"/>
    <property type="match status" value="1"/>
</dbReference>
<dbReference type="GO" id="GO:0006814">
    <property type="term" value="P:sodium ion transport"/>
    <property type="evidence" value="ECO:0007669"/>
    <property type="project" value="UniProtKB-KW"/>
</dbReference>
<dbReference type="PANTHER" id="PTHR42985">
    <property type="entry name" value="SODIUM-COUPLED MONOCARBOXYLATE TRANSPORTER"/>
    <property type="match status" value="1"/>
</dbReference>
<feature type="transmembrane region" description="Helical" evidence="13">
    <location>
        <begin position="269"/>
        <end position="295"/>
    </location>
</feature>
<feature type="transmembrane region" description="Helical" evidence="13">
    <location>
        <begin position="151"/>
        <end position="170"/>
    </location>
</feature>
<evidence type="ECO:0000256" key="10">
    <source>
        <dbReference type="ARBA" id="ARBA00023201"/>
    </source>
</evidence>
<dbReference type="CTD" id="9803363"/>
<proteinExistence type="inferred from homology"/>
<dbReference type="Pfam" id="PF00474">
    <property type="entry name" value="SSF"/>
    <property type="match status" value="1"/>
</dbReference>
<dbReference type="InterPro" id="IPR001734">
    <property type="entry name" value="Na/solute_symporter"/>
</dbReference>
<sequence>MLFTDYILLFSCMIGISLYGLYKIRKSRKKEQTAREAMVGSDISVPSATLAMCSGFISSISVLGFPAEVYYQGGMMLWYAPMYFISFPLVAYVFLPVLYKLKLTTIYEYFERRFNYNCRFVTTLLFCVQMMLYNSVALYAPSLAIATITKIPITISILITAILSAVYISVGGAKAGIHTSAIQMALIIFTMAFIVSMSIHQMGWRDILDSITTGKRLILNDFRINPTIRHSVWSLVIGGTGNILSLFGANQLSVQRCLAMPSLEKAQKVLLWTIGCNSVILFLYVSVGFSMFAFYKDCHPTIGNANELLPQFVIDVISTTPGSVGLFAAAVYSAGISTLSASFTAVSSILINDVWNVFRKHKKQAPLNSADVHKAMRILPIFLSFISIFVAMLCSMLQGIILQVSFIVFGAGGGPVLGSFVIGLFLPRVKGVAAFIGLLASIVACFSISIGSVLVKVKPVQLELGQCGNSTMSFYDDSHIGEVTSTPLAYGFDRIFAVSYQYYSVIGIVTNVFVAYITQLFIDVCSPIRNHSEICLELVSPLFASSAPHTTHHDPEPEQHNCTQHETLPC</sequence>
<keyword evidence="10" id="KW-0739">Sodium transport</keyword>
<evidence type="ECO:0000256" key="4">
    <source>
        <dbReference type="ARBA" id="ARBA00022475"/>
    </source>
</evidence>
<evidence type="ECO:0000313" key="15">
    <source>
        <dbReference type="Proteomes" id="UP000483820"/>
    </source>
</evidence>
<keyword evidence="9 13" id="KW-0472">Membrane</keyword>
<dbReference type="GO" id="GO:0005886">
    <property type="term" value="C:plasma membrane"/>
    <property type="evidence" value="ECO:0007669"/>
    <property type="project" value="UniProtKB-SubCell"/>
</dbReference>
<feature type="transmembrane region" description="Helical" evidence="13">
    <location>
        <begin position="182"/>
        <end position="200"/>
    </location>
</feature>
<dbReference type="RefSeq" id="XP_053579177.1">
    <property type="nucleotide sequence ID" value="XM_053735611.1"/>
</dbReference>
<evidence type="ECO:0000256" key="12">
    <source>
        <dbReference type="SAM" id="MobiDB-lite"/>
    </source>
</evidence>
<reference evidence="14 15" key="1">
    <citation type="submission" date="2019-12" db="EMBL/GenBank/DDBJ databases">
        <title>Chromosome-level assembly of the Caenorhabditis remanei genome.</title>
        <authorList>
            <person name="Teterina A.A."/>
            <person name="Willis J.H."/>
            <person name="Phillips P.C."/>
        </authorList>
    </citation>
    <scope>NUCLEOTIDE SEQUENCE [LARGE SCALE GENOMIC DNA]</scope>
    <source>
        <strain evidence="14 15">PX506</strain>
        <tissue evidence="14">Whole organism</tissue>
    </source>
</reference>
<dbReference type="InterPro" id="IPR038377">
    <property type="entry name" value="Na/Glc_symporter_sf"/>
</dbReference>
<protein>
    <submittedName>
        <fullName evidence="14">Uncharacterized protein</fullName>
    </submittedName>
</protein>
<feature type="compositionally biased region" description="Polar residues" evidence="12">
    <location>
        <begin position="560"/>
        <end position="570"/>
    </location>
</feature>
<dbReference type="PROSITE" id="PS50283">
    <property type="entry name" value="NA_SOLUT_SYMP_3"/>
    <property type="match status" value="1"/>
</dbReference>
<feature type="transmembrane region" description="Helical" evidence="13">
    <location>
        <begin position="6"/>
        <end position="22"/>
    </location>
</feature>
<feature type="transmembrane region" description="Helical" evidence="13">
    <location>
        <begin position="120"/>
        <end position="139"/>
    </location>
</feature>
<dbReference type="GeneID" id="9803363"/>
<name>A0A6A5FYH9_CAERE</name>
<feature type="transmembrane region" description="Helical" evidence="13">
    <location>
        <begin position="406"/>
        <end position="426"/>
    </location>
</feature>
<feature type="transmembrane region" description="Helical" evidence="13">
    <location>
        <begin position="330"/>
        <end position="358"/>
    </location>
</feature>
<keyword evidence="5 13" id="KW-0812">Transmembrane</keyword>
<keyword evidence="3" id="KW-0813">Transport</keyword>
<keyword evidence="8" id="KW-0406">Ion transport</keyword>
<dbReference type="Gene3D" id="1.20.1730.10">
    <property type="entry name" value="Sodium/glucose cotransporter"/>
    <property type="match status" value="1"/>
</dbReference>
<evidence type="ECO:0000256" key="6">
    <source>
        <dbReference type="ARBA" id="ARBA00022989"/>
    </source>
</evidence>
<comment type="similarity">
    <text evidence="2 11">Belongs to the sodium:solute symporter (SSF) (TC 2.A.21) family.</text>
</comment>
<evidence type="ECO:0000256" key="7">
    <source>
        <dbReference type="ARBA" id="ARBA00023053"/>
    </source>
</evidence>
<dbReference type="KEGG" id="crq:GCK72_023891"/>
<dbReference type="InterPro" id="IPR051163">
    <property type="entry name" value="Sodium:Solute_Symporter_SSF"/>
</dbReference>
<evidence type="ECO:0000256" key="1">
    <source>
        <dbReference type="ARBA" id="ARBA00004651"/>
    </source>
</evidence>
<evidence type="ECO:0000256" key="13">
    <source>
        <dbReference type="SAM" id="Phobius"/>
    </source>
</evidence>
<dbReference type="GO" id="GO:0015293">
    <property type="term" value="F:symporter activity"/>
    <property type="evidence" value="ECO:0007669"/>
    <property type="project" value="TreeGrafter"/>
</dbReference>
<feature type="transmembrane region" description="Helical" evidence="13">
    <location>
        <begin position="43"/>
        <end position="65"/>
    </location>
</feature>
<evidence type="ECO:0000256" key="2">
    <source>
        <dbReference type="ARBA" id="ARBA00006434"/>
    </source>
</evidence>
<dbReference type="EMBL" id="WUAV01000006">
    <property type="protein sequence ID" value="KAF1747429.1"/>
    <property type="molecule type" value="Genomic_DNA"/>
</dbReference>
<keyword evidence="6 13" id="KW-1133">Transmembrane helix</keyword>
<evidence type="ECO:0000256" key="5">
    <source>
        <dbReference type="ARBA" id="ARBA00022692"/>
    </source>
</evidence>
<organism evidence="14 15">
    <name type="scientific">Caenorhabditis remanei</name>
    <name type="common">Caenorhabditis vulgaris</name>
    <dbReference type="NCBI Taxonomy" id="31234"/>
    <lineage>
        <taxon>Eukaryota</taxon>
        <taxon>Metazoa</taxon>
        <taxon>Ecdysozoa</taxon>
        <taxon>Nematoda</taxon>
        <taxon>Chromadorea</taxon>
        <taxon>Rhabditida</taxon>
        <taxon>Rhabditina</taxon>
        <taxon>Rhabditomorpha</taxon>
        <taxon>Rhabditoidea</taxon>
        <taxon>Rhabditidae</taxon>
        <taxon>Peloderinae</taxon>
        <taxon>Caenorhabditis</taxon>
    </lineage>
</organism>